<reference evidence="1" key="1">
    <citation type="submission" date="2020-07" db="EMBL/GenBank/DDBJ databases">
        <title>Multicomponent nature underlies the extraordinary mechanical properties of spider dragline silk.</title>
        <authorList>
            <person name="Kono N."/>
            <person name="Nakamura H."/>
            <person name="Mori M."/>
            <person name="Yoshida Y."/>
            <person name="Ohtoshi R."/>
            <person name="Malay A.D."/>
            <person name="Moran D.A.P."/>
            <person name="Tomita M."/>
            <person name="Numata K."/>
            <person name="Arakawa K."/>
        </authorList>
    </citation>
    <scope>NUCLEOTIDE SEQUENCE</scope>
</reference>
<evidence type="ECO:0000313" key="1">
    <source>
        <dbReference type="EMBL" id="GFQ90374.1"/>
    </source>
</evidence>
<accession>A0A8X6FYQ6</accession>
<name>A0A8X6FYQ6_TRICU</name>
<comment type="caution">
    <text evidence="1">The sequence shown here is derived from an EMBL/GenBank/DDBJ whole genome shotgun (WGS) entry which is preliminary data.</text>
</comment>
<organism evidence="1 2">
    <name type="scientific">Trichonephila clavata</name>
    <name type="common">Joro spider</name>
    <name type="synonym">Nephila clavata</name>
    <dbReference type="NCBI Taxonomy" id="2740835"/>
    <lineage>
        <taxon>Eukaryota</taxon>
        <taxon>Metazoa</taxon>
        <taxon>Ecdysozoa</taxon>
        <taxon>Arthropoda</taxon>
        <taxon>Chelicerata</taxon>
        <taxon>Arachnida</taxon>
        <taxon>Araneae</taxon>
        <taxon>Araneomorphae</taxon>
        <taxon>Entelegynae</taxon>
        <taxon>Araneoidea</taxon>
        <taxon>Nephilidae</taxon>
        <taxon>Trichonephila</taxon>
    </lineage>
</organism>
<protein>
    <submittedName>
        <fullName evidence="1">Uncharacterized protein</fullName>
    </submittedName>
</protein>
<proteinExistence type="predicted"/>
<keyword evidence="2" id="KW-1185">Reference proteome</keyword>
<dbReference type="AlphaFoldDB" id="A0A8X6FYQ6"/>
<dbReference type="EMBL" id="BMAO01013681">
    <property type="protein sequence ID" value="GFQ90374.1"/>
    <property type="molecule type" value="Genomic_DNA"/>
</dbReference>
<gene>
    <name evidence="1" type="ORF">TNCT_641851</name>
</gene>
<dbReference type="Proteomes" id="UP000887116">
    <property type="component" value="Unassembled WGS sequence"/>
</dbReference>
<sequence length="80" mass="9053">MLGCLELNRSCEFCNLPPTRTKPCSSRNGWKECNGLLGGREVCFFVLYFFLKVDALNPTNDGFFSGFGFRKGKWICIIMG</sequence>
<evidence type="ECO:0000313" key="2">
    <source>
        <dbReference type="Proteomes" id="UP000887116"/>
    </source>
</evidence>